<evidence type="ECO:0000256" key="6">
    <source>
        <dbReference type="SAM" id="SignalP"/>
    </source>
</evidence>
<proteinExistence type="predicted"/>
<feature type="binding site" evidence="5">
    <location>
        <position position="86"/>
    </location>
    <ligand>
        <name>spermidine</name>
        <dbReference type="ChEBI" id="CHEBI:57834"/>
    </ligand>
</feature>
<dbReference type="EMBL" id="DVFI01000035">
    <property type="protein sequence ID" value="HIQ62458.1"/>
    <property type="molecule type" value="Genomic_DNA"/>
</dbReference>
<dbReference type="CDD" id="cd13590">
    <property type="entry name" value="PBP2_PotD_PotF_like"/>
    <property type="match status" value="1"/>
</dbReference>
<dbReference type="GO" id="GO:0042597">
    <property type="term" value="C:periplasmic space"/>
    <property type="evidence" value="ECO:0007669"/>
    <property type="project" value="UniProtKB-SubCell"/>
</dbReference>
<comment type="subcellular location">
    <subcellularLocation>
        <location evidence="1">Periplasm</location>
    </subcellularLocation>
</comment>
<dbReference type="PANTHER" id="PTHR30222:SF17">
    <property type="entry name" value="SPERMIDINE_PUTRESCINE-BINDING PERIPLASMIC PROTEIN"/>
    <property type="match status" value="1"/>
</dbReference>
<dbReference type="Proteomes" id="UP000886819">
    <property type="component" value="Unassembled WGS sequence"/>
</dbReference>
<dbReference type="InterPro" id="IPR006059">
    <property type="entry name" value="SBP"/>
</dbReference>
<dbReference type="PANTHER" id="PTHR30222">
    <property type="entry name" value="SPERMIDINE/PUTRESCINE-BINDING PERIPLASMIC PROTEIN"/>
    <property type="match status" value="1"/>
</dbReference>
<name>A0A9D0YX63_9FIRM</name>
<keyword evidence="3 6" id="KW-0732">Signal</keyword>
<dbReference type="PRINTS" id="PR00909">
    <property type="entry name" value="SPERMDNBNDNG"/>
</dbReference>
<keyword evidence="2" id="KW-0813">Transport</keyword>
<gene>
    <name evidence="7" type="ORF">IAA66_02585</name>
</gene>
<evidence type="ECO:0000313" key="7">
    <source>
        <dbReference type="EMBL" id="HIQ62458.1"/>
    </source>
</evidence>
<dbReference type="GO" id="GO:0019808">
    <property type="term" value="F:polyamine binding"/>
    <property type="evidence" value="ECO:0007669"/>
    <property type="project" value="InterPro"/>
</dbReference>
<feature type="binding site" evidence="5">
    <location>
        <position position="36"/>
    </location>
    <ligand>
        <name>spermidine</name>
        <dbReference type="ChEBI" id="CHEBI:57834"/>
    </ligand>
</feature>
<evidence type="ECO:0000256" key="4">
    <source>
        <dbReference type="ARBA" id="ARBA00022764"/>
    </source>
</evidence>
<dbReference type="GO" id="GO:0015846">
    <property type="term" value="P:polyamine transport"/>
    <property type="evidence" value="ECO:0007669"/>
    <property type="project" value="InterPro"/>
</dbReference>
<sequence>MKHLLPLLLAALLALAAVSPAMAEEEKVLNVLTWAEYFDYDTLLAPFEAETGIRVDYSYFDSNEEMLTKLQAVDGGTYDIVLASDYIIDIARKEGLLLELDRSKIPNWDNINPIFRGQFFDPEDKYTVPYVAGTPLIIYDPAYVDIEITGYESLWDESLRDSIVIMDDARNVIGITLKTMGQSFNVTDEEILRQAGEKLMQLKPNIRALDYNTPHMLMVSGEATVGYMFTPQVLWALTERPDLKVVYPEEGMGFGIDCVFVPVNAPHPDNAHAFIDFMLRPEIAKDIAEVQSYLNCNLAAEPLLSEEYRSNSEVLYIPEEVLGDTEFIQDVGDAQVIYSEIWTQFKQY</sequence>
<dbReference type="SUPFAM" id="SSF53850">
    <property type="entry name" value="Periplasmic binding protein-like II"/>
    <property type="match status" value="1"/>
</dbReference>
<organism evidence="7 8">
    <name type="scientific">Candidatus Avichristensenella intestinipullorum</name>
    <dbReference type="NCBI Taxonomy" id="2840693"/>
    <lineage>
        <taxon>Bacteria</taxon>
        <taxon>Bacillati</taxon>
        <taxon>Bacillota</taxon>
        <taxon>Clostridia</taxon>
        <taxon>Candidatus Avichristensenella</taxon>
    </lineage>
</organism>
<evidence type="ECO:0000256" key="3">
    <source>
        <dbReference type="ARBA" id="ARBA00022729"/>
    </source>
</evidence>
<comment type="caution">
    <text evidence="7">The sequence shown here is derived from an EMBL/GenBank/DDBJ whole genome shotgun (WGS) entry which is preliminary data.</text>
</comment>
<dbReference type="AlphaFoldDB" id="A0A9D0YX63"/>
<evidence type="ECO:0000256" key="5">
    <source>
        <dbReference type="PIRSR" id="PIRSR019574-1"/>
    </source>
</evidence>
<dbReference type="PIRSF" id="PIRSF019574">
    <property type="entry name" value="Periplasmic_polyamine_BP"/>
    <property type="match status" value="1"/>
</dbReference>
<dbReference type="InterPro" id="IPR001188">
    <property type="entry name" value="Sperm_putr-bd"/>
</dbReference>
<protein>
    <submittedName>
        <fullName evidence="7">Spermidine/putrescine ABC transporter substrate-binding protein</fullName>
    </submittedName>
</protein>
<reference evidence="7" key="2">
    <citation type="journal article" date="2021" name="PeerJ">
        <title>Extensive microbial diversity within the chicken gut microbiome revealed by metagenomics and culture.</title>
        <authorList>
            <person name="Gilroy R."/>
            <person name="Ravi A."/>
            <person name="Getino M."/>
            <person name="Pursley I."/>
            <person name="Horton D.L."/>
            <person name="Alikhan N.F."/>
            <person name="Baker D."/>
            <person name="Gharbi K."/>
            <person name="Hall N."/>
            <person name="Watson M."/>
            <person name="Adriaenssens E.M."/>
            <person name="Foster-Nyarko E."/>
            <person name="Jarju S."/>
            <person name="Secka A."/>
            <person name="Antonio M."/>
            <person name="Oren A."/>
            <person name="Chaudhuri R.R."/>
            <person name="La Ragione R."/>
            <person name="Hildebrand F."/>
            <person name="Pallen M.J."/>
        </authorList>
    </citation>
    <scope>NUCLEOTIDE SEQUENCE</scope>
    <source>
        <strain evidence="7">ChiHile30-977</strain>
    </source>
</reference>
<accession>A0A9D0YX63</accession>
<reference evidence="7" key="1">
    <citation type="submission" date="2020-10" db="EMBL/GenBank/DDBJ databases">
        <authorList>
            <person name="Gilroy R."/>
        </authorList>
    </citation>
    <scope>NUCLEOTIDE SEQUENCE</scope>
    <source>
        <strain evidence="7">ChiHile30-977</strain>
    </source>
</reference>
<dbReference type="Gene3D" id="3.40.190.10">
    <property type="entry name" value="Periplasmic binding protein-like II"/>
    <property type="match status" value="2"/>
</dbReference>
<keyword evidence="4" id="KW-0574">Periplasm</keyword>
<feature type="chain" id="PRO_5038854483" evidence="6">
    <location>
        <begin position="24"/>
        <end position="348"/>
    </location>
</feature>
<evidence type="ECO:0000256" key="2">
    <source>
        <dbReference type="ARBA" id="ARBA00022448"/>
    </source>
</evidence>
<evidence type="ECO:0000256" key="1">
    <source>
        <dbReference type="ARBA" id="ARBA00004418"/>
    </source>
</evidence>
<dbReference type="Pfam" id="PF13416">
    <property type="entry name" value="SBP_bac_8"/>
    <property type="match status" value="1"/>
</dbReference>
<feature type="signal peptide" evidence="6">
    <location>
        <begin position="1"/>
        <end position="23"/>
    </location>
</feature>
<evidence type="ECO:0000313" key="8">
    <source>
        <dbReference type="Proteomes" id="UP000886819"/>
    </source>
</evidence>